<evidence type="ECO:0000313" key="1">
    <source>
        <dbReference type="EMBL" id="MBW86356.1"/>
    </source>
</evidence>
<protein>
    <submittedName>
        <fullName evidence="1">Uncharacterized protein</fullName>
    </submittedName>
</protein>
<organism evidence="1">
    <name type="scientific">Rhizophora mucronata</name>
    <name type="common">Asiatic mangrove</name>
    <dbReference type="NCBI Taxonomy" id="61149"/>
    <lineage>
        <taxon>Eukaryota</taxon>
        <taxon>Viridiplantae</taxon>
        <taxon>Streptophyta</taxon>
        <taxon>Embryophyta</taxon>
        <taxon>Tracheophyta</taxon>
        <taxon>Spermatophyta</taxon>
        <taxon>Magnoliopsida</taxon>
        <taxon>eudicotyledons</taxon>
        <taxon>Gunneridae</taxon>
        <taxon>Pentapetalae</taxon>
        <taxon>rosids</taxon>
        <taxon>fabids</taxon>
        <taxon>Malpighiales</taxon>
        <taxon>Rhizophoraceae</taxon>
        <taxon>Rhizophora</taxon>
    </lineage>
</organism>
<dbReference type="EMBL" id="GGEC01005873">
    <property type="protein sequence ID" value="MBW86356.1"/>
    <property type="molecule type" value="Transcribed_RNA"/>
</dbReference>
<reference evidence="1" key="1">
    <citation type="submission" date="2018-02" db="EMBL/GenBank/DDBJ databases">
        <title>Rhizophora mucronata_Transcriptome.</title>
        <authorList>
            <person name="Meera S.P."/>
            <person name="Sreeshan A."/>
            <person name="Augustine A."/>
        </authorList>
    </citation>
    <scope>NUCLEOTIDE SEQUENCE</scope>
    <source>
        <tissue evidence="1">Leaf</tissue>
    </source>
</reference>
<sequence length="33" mass="3838">MFMMLLHSVLLVVPCEGSMVVIFLIQIYSFNMM</sequence>
<dbReference type="AlphaFoldDB" id="A0A2P2IYQ1"/>
<proteinExistence type="predicted"/>
<accession>A0A2P2IYQ1</accession>
<name>A0A2P2IYQ1_RHIMU</name>